<name>A0ABP2SQH9_BARBA</name>
<evidence type="ECO:0000313" key="1">
    <source>
        <dbReference type="EMBL" id="EKS46076.1"/>
    </source>
</evidence>
<proteinExistence type="predicted"/>
<gene>
    <name evidence="1" type="ORF">BbINS_00900</name>
</gene>
<dbReference type="EMBL" id="AMQK01000003">
    <property type="protein sequence ID" value="EKS46076.1"/>
    <property type="molecule type" value="Genomic_DNA"/>
</dbReference>
<dbReference type="Proteomes" id="UP000009359">
    <property type="component" value="Unassembled WGS sequence"/>
</dbReference>
<sequence>MSEMGVVSLGHECSEFLWLVREWVFIVGDDGVMVSGLDN</sequence>
<keyword evidence="2" id="KW-1185">Reference proteome</keyword>
<comment type="caution">
    <text evidence="1">The sequence shown here is derived from an EMBL/GenBank/DDBJ whole genome shotgun (WGS) entry which is preliminary data.</text>
</comment>
<organism evidence="1 2">
    <name type="scientific">Bartonella bacilliformis INS</name>
    <dbReference type="NCBI Taxonomy" id="1206782"/>
    <lineage>
        <taxon>Bacteria</taxon>
        <taxon>Pseudomonadati</taxon>
        <taxon>Pseudomonadota</taxon>
        <taxon>Alphaproteobacteria</taxon>
        <taxon>Hyphomicrobiales</taxon>
        <taxon>Bartonellaceae</taxon>
        <taxon>Bartonella</taxon>
    </lineage>
</organism>
<accession>A0ABP2SQH9</accession>
<evidence type="ECO:0000313" key="2">
    <source>
        <dbReference type="Proteomes" id="UP000009359"/>
    </source>
</evidence>
<protein>
    <submittedName>
        <fullName evidence="1">Uncharacterized protein</fullName>
    </submittedName>
</protein>
<reference evidence="1 2" key="1">
    <citation type="journal article" date="2013" name="Genome Announc.">
        <title>Whole Genome Sequencing and Comparative Analysis of Bartonella bacilliformis Strain INS, the Causative Agent of Carrion's Disease.</title>
        <authorList>
            <person name="Tarazona D."/>
            <person name="Padilla C."/>
            <person name="Caceres O."/>
            <person name="Montenegro J.D."/>
            <person name="Bailon H."/>
            <person name="Ventura G."/>
            <person name="Mendoza G."/>
            <person name="Anaya E."/>
            <person name="Guio H."/>
        </authorList>
    </citation>
    <scope>NUCLEOTIDE SEQUENCE [LARGE SCALE GENOMIC DNA]</scope>
    <source>
        <strain evidence="1 2">INS</strain>
    </source>
</reference>